<reference evidence="1 2" key="1">
    <citation type="submission" date="2023-01" db="EMBL/GenBank/DDBJ databases">
        <title>Analysis of 21 Apiospora genomes using comparative genomics revels a genus with tremendous synthesis potential of carbohydrate active enzymes and secondary metabolites.</title>
        <authorList>
            <person name="Sorensen T."/>
        </authorList>
    </citation>
    <scope>NUCLEOTIDE SEQUENCE [LARGE SCALE GENOMIC DNA]</scope>
    <source>
        <strain evidence="1 2">CBS 24483</strain>
    </source>
</reference>
<dbReference type="Proteomes" id="UP001391051">
    <property type="component" value="Unassembled WGS sequence"/>
</dbReference>
<comment type="caution">
    <text evidence="1">The sequence shown here is derived from an EMBL/GenBank/DDBJ whole genome shotgun (WGS) entry which is preliminary data.</text>
</comment>
<proteinExistence type="predicted"/>
<dbReference type="RefSeq" id="XP_066694202.1">
    <property type="nucleotide sequence ID" value="XM_066850059.1"/>
</dbReference>
<accession>A0ABR1PXR8</accession>
<evidence type="ECO:0000313" key="1">
    <source>
        <dbReference type="EMBL" id="KAK7941450.1"/>
    </source>
</evidence>
<evidence type="ECO:0000313" key="2">
    <source>
        <dbReference type="Proteomes" id="UP001391051"/>
    </source>
</evidence>
<gene>
    <name evidence="1" type="ORF">PG986_013837</name>
</gene>
<dbReference type="GeneID" id="92083121"/>
<sequence length="479" mass="54672">MAAGRSSALLNQVDKFLFSPLDRAMCLSKEHCNSNPRGRKCSKCTCAHSVGILLQADCAVTTPSDWILEKSSRRAIRIYAHQMADRHSRLKQFALQYRSILDAEGFRIGTNELLDARADDLVVTLTKHDIIIPNALRPIRMDRPMSMESQYVLQKSDGISFPDSIYGRLSTPWQAELFWRAGFQNLAHALERVQDYAPPRPSYLYWLVEHGATPQFPVLTTSGNRKTRLGLDPGVILRVVRAIGSWFAVERKSMREMEAARALNARFLHLEWADRCICKCSTDACTLYAHQLKALFKFVYDKSGEETCTIVVRYFGRGFSAVPDGFDKATIRYLTFRALGATHTCCSRRGGPLDAEAAEDVKEEERVVLEVHERLVSDFEREFSATVETLPLNIGQFESFWRGYWRPRIEEEVAGLERDDLPQDVKRGAEEVGVIWDVPKPAPSRKPPVNKRTWEYWFAELDKIVPPENHEIGEIRSTW</sequence>
<organism evidence="1 2">
    <name type="scientific">Apiospora aurea</name>
    <dbReference type="NCBI Taxonomy" id="335848"/>
    <lineage>
        <taxon>Eukaryota</taxon>
        <taxon>Fungi</taxon>
        <taxon>Dikarya</taxon>
        <taxon>Ascomycota</taxon>
        <taxon>Pezizomycotina</taxon>
        <taxon>Sordariomycetes</taxon>
        <taxon>Xylariomycetidae</taxon>
        <taxon>Amphisphaeriales</taxon>
        <taxon>Apiosporaceae</taxon>
        <taxon>Apiospora</taxon>
    </lineage>
</organism>
<dbReference type="EMBL" id="JAQQWE010000009">
    <property type="protein sequence ID" value="KAK7941450.1"/>
    <property type="molecule type" value="Genomic_DNA"/>
</dbReference>
<name>A0ABR1PXR8_9PEZI</name>
<keyword evidence="2" id="KW-1185">Reference proteome</keyword>
<protein>
    <submittedName>
        <fullName evidence="1">Uncharacterized protein</fullName>
    </submittedName>
</protein>